<keyword evidence="4" id="KW-0597">Phosphoprotein</keyword>
<feature type="domain" description="Histidine kinase" evidence="9">
    <location>
        <begin position="195"/>
        <end position="408"/>
    </location>
</feature>
<dbReference type="SMART" id="SM00388">
    <property type="entry name" value="HisKA"/>
    <property type="match status" value="1"/>
</dbReference>
<evidence type="ECO:0000256" key="8">
    <source>
        <dbReference type="SAM" id="Phobius"/>
    </source>
</evidence>
<dbReference type="PRINTS" id="PR00344">
    <property type="entry name" value="BCTRLSENSOR"/>
</dbReference>
<accession>A0ABT1RQ00</accession>
<proteinExistence type="predicted"/>
<dbReference type="Gene3D" id="1.10.287.130">
    <property type="match status" value="1"/>
</dbReference>
<dbReference type="Pfam" id="PF02518">
    <property type="entry name" value="HATPase_c"/>
    <property type="match status" value="1"/>
</dbReference>
<gene>
    <name evidence="10" type="ORF">NE619_10945</name>
</gene>
<dbReference type="GO" id="GO:0016301">
    <property type="term" value="F:kinase activity"/>
    <property type="evidence" value="ECO:0007669"/>
    <property type="project" value="UniProtKB-KW"/>
</dbReference>
<name>A0ABT1RQ00_9FIRM</name>
<dbReference type="InterPro" id="IPR004358">
    <property type="entry name" value="Sig_transdc_His_kin-like_C"/>
</dbReference>
<dbReference type="SMART" id="SM00387">
    <property type="entry name" value="HATPase_c"/>
    <property type="match status" value="1"/>
</dbReference>
<dbReference type="RefSeq" id="WP_256132431.1">
    <property type="nucleotide sequence ID" value="NZ_JANFXK010000011.1"/>
</dbReference>
<evidence type="ECO:0000256" key="1">
    <source>
        <dbReference type="ARBA" id="ARBA00000085"/>
    </source>
</evidence>
<evidence type="ECO:0000256" key="3">
    <source>
        <dbReference type="ARBA" id="ARBA00012438"/>
    </source>
</evidence>
<evidence type="ECO:0000313" key="10">
    <source>
        <dbReference type="EMBL" id="MCQ4637239.1"/>
    </source>
</evidence>
<keyword evidence="7" id="KW-0902">Two-component regulatory system</keyword>
<protein>
    <recommendedName>
        <fullName evidence="3">histidine kinase</fullName>
        <ecNumber evidence="3">2.7.13.3</ecNumber>
    </recommendedName>
</protein>
<keyword evidence="5" id="KW-0808">Transferase</keyword>
<keyword evidence="8" id="KW-0472">Membrane</keyword>
<sequence length="408" mass="45465">MSFIHEKQSRNFLLFLVLCVLLWVCSAFFIYQHHVTTIKEMNLQQDYAVASALLEQGLSPDQIAAAVTGTSISSPGRELIRKIGITEDTALRFLPITHRASTSLIHTLALQTLLLSALLLTGGLFFLRRREKLYLLAVEKVTRFMDGDFSSHLPRTDEGSLYRLFALVDSLANALRAKNETEHEARSFLKDTISDISHQLKTPLAALNMYNEIIADEPDNHLTVAEFSQKTGQALKRIESLIGAMLKIARLDTGSILFEKRPHPVTELVSRAAEDLKIRAEQEDKVICVCGPPEIVECDLEWTCEAISNLIKNALDHTGAKGRIHITWERSHTMLRLFVSDNGTGINPEDFHHIFKRFYRSKNSLDTQGAGLGLPLAKSIIEGQGGLISVQSTPGEGTVFTLSFLTEL</sequence>
<keyword evidence="8" id="KW-1133">Transmembrane helix</keyword>
<feature type="transmembrane region" description="Helical" evidence="8">
    <location>
        <begin position="12"/>
        <end position="31"/>
    </location>
</feature>
<dbReference type="CDD" id="cd00082">
    <property type="entry name" value="HisKA"/>
    <property type="match status" value="1"/>
</dbReference>
<dbReference type="InterPro" id="IPR050351">
    <property type="entry name" value="BphY/WalK/GraS-like"/>
</dbReference>
<evidence type="ECO:0000256" key="6">
    <source>
        <dbReference type="ARBA" id="ARBA00022777"/>
    </source>
</evidence>
<comment type="caution">
    <text evidence="10">The sequence shown here is derived from an EMBL/GenBank/DDBJ whole genome shotgun (WGS) entry which is preliminary data.</text>
</comment>
<dbReference type="InterPro" id="IPR003661">
    <property type="entry name" value="HisK_dim/P_dom"/>
</dbReference>
<comment type="catalytic activity">
    <reaction evidence="1">
        <text>ATP + protein L-histidine = ADP + protein N-phospho-L-histidine.</text>
        <dbReference type="EC" id="2.7.13.3"/>
    </reaction>
</comment>
<evidence type="ECO:0000256" key="4">
    <source>
        <dbReference type="ARBA" id="ARBA00022553"/>
    </source>
</evidence>
<evidence type="ECO:0000256" key="5">
    <source>
        <dbReference type="ARBA" id="ARBA00022679"/>
    </source>
</evidence>
<comment type="subcellular location">
    <subcellularLocation>
        <location evidence="2">Membrane</location>
    </subcellularLocation>
</comment>
<dbReference type="InterPro" id="IPR036890">
    <property type="entry name" value="HATPase_C_sf"/>
</dbReference>
<dbReference type="Pfam" id="PF00512">
    <property type="entry name" value="HisKA"/>
    <property type="match status" value="1"/>
</dbReference>
<evidence type="ECO:0000259" key="9">
    <source>
        <dbReference type="PROSITE" id="PS50109"/>
    </source>
</evidence>
<keyword evidence="8" id="KW-0812">Transmembrane</keyword>
<dbReference type="Gene3D" id="3.30.565.10">
    <property type="entry name" value="Histidine kinase-like ATPase, C-terminal domain"/>
    <property type="match status" value="1"/>
</dbReference>
<dbReference type="PROSITE" id="PS50109">
    <property type="entry name" value="HIS_KIN"/>
    <property type="match status" value="1"/>
</dbReference>
<dbReference type="SUPFAM" id="SSF47384">
    <property type="entry name" value="Homodimeric domain of signal transducing histidine kinase"/>
    <property type="match status" value="1"/>
</dbReference>
<dbReference type="InterPro" id="IPR003594">
    <property type="entry name" value="HATPase_dom"/>
</dbReference>
<evidence type="ECO:0000256" key="2">
    <source>
        <dbReference type="ARBA" id="ARBA00004370"/>
    </source>
</evidence>
<reference evidence="10 11" key="1">
    <citation type="submission" date="2022-06" db="EMBL/GenBank/DDBJ databases">
        <title>Isolation of gut microbiota from human fecal samples.</title>
        <authorList>
            <person name="Pamer E.G."/>
            <person name="Barat B."/>
            <person name="Waligurski E."/>
            <person name="Medina S."/>
            <person name="Paddock L."/>
            <person name="Mostad J."/>
        </authorList>
    </citation>
    <scope>NUCLEOTIDE SEQUENCE [LARGE SCALE GENOMIC DNA]</scope>
    <source>
        <strain evidence="10 11">SL.3.17</strain>
    </source>
</reference>
<dbReference type="PANTHER" id="PTHR45453:SF1">
    <property type="entry name" value="PHOSPHATE REGULON SENSOR PROTEIN PHOR"/>
    <property type="match status" value="1"/>
</dbReference>
<keyword evidence="11" id="KW-1185">Reference proteome</keyword>
<feature type="transmembrane region" description="Helical" evidence="8">
    <location>
        <begin position="104"/>
        <end position="127"/>
    </location>
</feature>
<dbReference type="CDD" id="cd00075">
    <property type="entry name" value="HATPase"/>
    <property type="match status" value="1"/>
</dbReference>
<dbReference type="SUPFAM" id="SSF55874">
    <property type="entry name" value="ATPase domain of HSP90 chaperone/DNA topoisomerase II/histidine kinase"/>
    <property type="match status" value="1"/>
</dbReference>
<evidence type="ECO:0000313" key="11">
    <source>
        <dbReference type="Proteomes" id="UP001524502"/>
    </source>
</evidence>
<keyword evidence="6 10" id="KW-0418">Kinase</keyword>
<dbReference type="InterPro" id="IPR005467">
    <property type="entry name" value="His_kinase_dom"/>
</dbReference>
<dbReference type="EMBL" id="JANFXK010000011">
    <property type="protein sequence ID" value="MCQ4637239.1"/>
    <property type="molecule type" value="Genomic_DNA"/>
</dbReference>
<dbReference type="EC" id="2.7.13.3" evidence="3"/>
<organism evidence="10 11">
    <name type="scientific">Anaerovorax odorimutans</name>
    <dbReference type="NCBI Taxonomy" id="109327"/>
    <lineage>
        <taxon>Bacteria</taxon>
        <taxon>Bacillati</taxon>
        <taxon>Bacillota</taxon>
        <taxon>Clostridia</taxon>
        <taxon>Peptostreptococcales</taxon>
        <taxon>Anaerovoracaceae</taxon>
        <taxon>Anaerovorax</taxon>
    </lineage>
</organism>
<evidence type="ECO:0000256" key="7">
    <source>
        <dbReference type="ARBA" id="ARBA00023012"/>
    </source>
</evidence>
<dbReference type="Proteomes" id="UP001524502">
    <property type="component" value="Unassembled WGS sequence"/>
</dbReference>
<dbReference type="InterPro" id="IPR036097">
    <property type="entry name" value="HisK_dim/P_sf"/>
</dbReference>
<dbReference type="PANTHER" id="PTHR45453">
    <property type="entry name" value="PHOSPHATE REGULON SENSOR PROTEIN PHOR"/>
    <property type="match status" value="1"/>
</dbReference>